<name>A0ABU1FAC9_9RHOB</name>
<proteinExistence type="predicted"/>
<dbReference type="EMBL" id="JAVKPH010000017">
    <property type="protein sequence ID" value="MDR5653826.1"/>
    <property type="molecule type" value="Genomic_DNA"/>
</dbReference>
<comment type="caution">
    <text evidence="1">The sequence shown here is derived from an EMBL/GenBank/DDBJ whole genome shotgun (WGS) entry which is preliminary data.</text>
</comment>
<dbReference type="PANTHER" id="PTHR10668">
    <property type="entry name" value="PHYTOENE DEHYDROGENASE"/>
    <property type="match status" value="1"/>
</dbReference>
<evidence type="ECO:0000313" key="2">
    <source>
        <dbReference type="Proteomes" id="UP001247754"/>
    </source>
</evidence>
<dbReference type="Pfam" id="PF13450">
    <property type="entry name" value="NAD_binding_8"/>
    <property type="match status" value="1"/>
</dbReference>
<dbReference type="Gene3D" id="3.50.50.60">
    <property type="entry name" value="FAD/NAD(P)-binding domain"/>
    <property type="match status" value="2"/>
</dbReference>
<accession>A0ABU1FAC9</accession>
<dbReference type="RefSeq" id="WP_310458065.1">
    <property type="nucleotide sequence ID" value="NZ_JAVKPH010000017.1"/>
</dbReference>
<reference evidence="1 2" key="1">
    <citation type="submission" date="2023-09" db="EMBL/GenBank/DDBJ databases">
        <title>Xinfangfangia sedmenti sp. nov., isolated the sedment.</title>
        <authorList>
            <person name="Xu L."/>
        </authorList>
    </citation>
    <scope>NUCLEOTIDE SEQUENCE [LARGE SCALE GENOMIC DNA]</scope>
    <source>
        <strain evidence="1 2">LG-4</strain>
    </source>
</reference>
<dbReference type="SUPFAM" id="SSF51905">
    <property type="entry name" value="FAD/NAD(P)-binding domain"/>
    <property type="match status" value="1"/>
</dbReference>
<evidence type="ECO:0000313" key="1">
    <source>
        <dbReference type="EMBL" id="MDR5653826.1"/>
    </source>
</evidence>
<sequence length="521" mass="54570">MAAVDHVIIGSGINGLVAAALLAKKGRRVLVLEREGRPGGCMRTEEATLPGFHHDVMAATFVLFLTSPAYAALAGDLARHGLEFCHARHPTAVLRPDGTALVLTMDRAANVAAFDALAPGDGARHAADVGGIEADAPFLFALLGGRLWSWPTLRLLAGQVRRRGARGLAAWMGSALAPARGWLETGYTSPLVQALWAPWVLHCGLTPESAYSAQMGKVIAFALEAAGAPVVKGGAGAAVQAFRRLIEEQGGAIRTGADVDRIVVENGHVAGVVLAGGERIAAKSVLASVAPGQLYGRLLRDVTLPEDRAAAQAFRHGRGDFQLHFALDRAPEWLTPGLDDVALIHLSDGIDAVSKSANEAERGLLPETPTICVGQPHRLDPTRCPPGKAVLWLQIPDAPRTIKGDAAGAIPGREWDDATREAFADRIEGILARHIKDFAAIRLARRAYSPADLESMNVNLVGGDPYGGACSIDQFFLWRPFAHSTNGTGMVRGLVHIGASTHPGPGLGGGSGFLAAKGLGA</sequence>
<protein>
    <submittedName>
        <fullName evidence="1">NAD(P)/FAD-dependent oxidoreductase</fullName>
    </submittedName>
</protein>
<keyword evidence="2" id="KW-1185">Reference proteome</keyword>
<dbReference type="PANTHER" id="PTHR10668:SF105">
    <property type="entry name" value="DEHYDROGENASE-RELATED"/>
    <property type="match status" value="1"/>
</dbReference>
<gene>
    <name evidence="1" type="ORF">RGD00_14515</name>
</gene>
<organism evidence="1 2">
    <name type="scientific">Ruixingdingia sedimenti</name>
    <dbReference type="NCBI Taxonomy" id="3073604"/>
    <lineage>
        <taxon>Bacteria</taxon>
        <taxon>Pseudomonadati</taxon>
        <taxon>Pseudomonadota</taxon>
        <taxon>Alphaproteobacteria</taxon>
        <taxon>Rhodobacterales</taxon>
        <taxon>Paracoccaceae</taxon>
        <taxon>Ruixingdingia</taxon>
    </lineage>
</organism>
<dbReference type="Proteomes" id="UP001247754">
    <property type="component" value="Unassembled WGS sequence"/>
</dbReference>
<dbReference type="InterPro" id="IPR036188">
    <property type="entry name" value="FAD/NAD-bd_sf"/>
</dbReference>